<keyword evidence="5 11" id="KW-0812">Transmembrane</keyword>
<organism evidence="13">
    <name type="scientific">Corethrella appendiculata</name>
    <dbReference type="NCBI Taxonomy" id="1370023"/>
    <lineage>
        <taxon>Eukaryota</taxon>
        <taxon>Metazoa</taxon>
        <taxon>Ecdysozoa</taxon>
        <taxon>Arthropoda</taxon>
        <taxon>Hexapoda</taxon>
        <taxon>Insecta</taxon>
        <taxon>Pterygota</taxon>
        <taxon>Neoptera</taxon>
        <taxon>Endopterygota</taxon>
        <taxon>Diptera</taxon>
        <taxon>Nematocera</taxon>
        <taxon>Culicoidea</taxon>
        <taxon>Chaoboridae</taxon>
        <taxon>Corethrella</taxon>
    </lineage>
</organism>
<feature type="transmembrane region" description="Helical" evidence="11">
    <location>
        <begin position="456"/>
        <end position="476"/>
    </location>
</feature>
<dbReference type="GO" id="GO:0016020">
    <property type="term" value="C:membrane"/>
    <property type="evidence" value="ECO:0007669"/>
    <property type="project" value="UniProtKB-SubCell"/>
</dbReference>
<feature type="transmembrane region" description="Helical" evidence="11">
    <location>
        <begin position="530"/>
        <end position="550"/>
    </location>
</feature>
<evidence type="ECO:0000313" key="13">
    <source>
        <dbReference type="EMBL" id="JAB59684.1"/>
    </source>
</evidence>
<evidence type="ECO:0000256" key="3">
    <source>
        <dbReference type="ARBA" id="ARBA00022448"/>
    </source>
</evidence>
<sequence>MRITRFFRSIMSTNYVDAPIGIKIISFLSKKLCPRWQINRVLCFKISVLLLTYLAYMCYHMTRKPISVVKSILHRNCSAVELPKDFPHNDQIADDSNWCDYPPFDGDDASALLGTLDSSFLFAYAIAMFVSGFVAERVSLRYFLTFGMLFSGIFCYLFGLGKTYNIHSFAYFAFVQAMAGIFQTSGWPGVVTVVGRWFGKSKRGLIYGVWNSHTSLGNILGTLIAANYVETDWSMSFIMPGFIMGLIGMLLFFFLVDDPELVNCHEKVGGNPSAGSSNSSSYRRLESGSNIHDSGDSDVDDTDIVVGEQENASIRSLRGSVISHTEVSMRVNERTPILSSNPSINSKATAEDAIGFCGALKIPGVVEFSLCLFFSKLVSYTFLYWLPLYIQSTTTIGVKLSADLSVVFDIGGIIGAIAAGCISDYTGMSAATCVGLLGAAVPMLLIYQFWGALSMPISIFLLFVVGALVNGPYALITTSVSAELGTHKSLNGNAKALATVTAIIDGTGSIGAAVGPLLAGVVSTSGWQNVFYMLMISDVLAMILLIRLVIKEFSLWRRRNSRIE</sequence>
<keyword evidence="4" id="KW-0762">Sugar transport</keyword>
<evidence type="ECO:0000256" key="2">
    <source>
        <dbReference type="ARBA" id="ARBA00009598"/>
    </source>
</evidence>
<feature type="transmembrane region" description="Helical" evidence="11">
    <location>
        <begin position="430"/>
        <end position="450"/>
    </location>
</feature>
<feature type="transmembrane region" description="Helical" evidence="11">
    <location>
        <begin position="142"/>
        <end position="159"/>
    </location>
</feature>
<dbReference type="EMBL" id="GANO01000187">
    <property type="protein sequence ID" value="JAB59684.1"/>
    <property type="molecule type" value="mRNA"/>
</dbReference>
<feature type="region of interest" description="Disordered" evidence="10">
    <location>
        <begin position="267"/>
        <end position="299"/>
    </location>
</feature>
<dbReference type="Gene3D" id="1.20.1250.20">
    <property type="entry name" value="MFS general substrate transporter like domains"/>
    <property type="match status" value="2"/>
</dbReference>
<comment type="similarity">
    <text evidence="2">Belongs to the major facilitator superfamily. Organophosphate:Pi antiporter (OPA) (TC 2.A.1.4) family.</text>
</comment>
<dbReference type="Pfam" id="PF07690">
    <property type="entry name" value="MFS_1"/>
    <property type="match status" value="1"/>
</dbReference>
<evidence type="ECO:0000256" key="10">
    <source>
        <dbReference type="SAM" id="MobiDB-lite"/>
    </source>
</evidence>
<evidence type="ECO:0000256" key="5">
    <source>
        <dbReference type="ARBA" id="ARBA00022692"/>
    </source>
</evidence>
<feature type="transmembrane region" description="Helical" evidence="11">
    <location>
        <begin position="365"/>
        <end position="386"/>
    </location>
</feature>
<feature type="transmembrane region" description="Helical" evidence="11">
    <location>
        <begin position="205"/>
        <end position="229"/>
    </location>
</feature>
<feature type="transmembrane region" description="Helical" evidence="11">
    <location>
        <begin position="38"/>
        <end position="56"/>
    </location>
</feature>
<feature type="transmembrane region" description="Helical" evidence="11">
    <location>
        <begin position="496"/>
        <end position="518"/>
    </location>
</feature>
<keyword evidence="3" id="KW-0813">Transport</keyword>
<dbReference type="GO" id="GO:0022857">
    <property type="term" value="F:transmembrane transporter activity"/>
    <property type="evidence" value="ECO:0007669"/>
    <property type="project" value="InterPro"/>
</dbReference>
<dbReference type="PANTHER" id="PTHR43184">
    <property type="entry name" value="MAJOR FACILITATOR SUPERFAMILY TRANSPORTER 16, ISOFORM B"/>
    <property type="match status" value="1"/>
</dbReference>
<dbReference type="PROSITE" id="PS50850">
    <property type="entry name" value="MFS"/>
    <property type="match status" value="1"/>
</dbReference>
<name>U5EYR0_9DIPT</name>
<dbReference type="PANTHER" id="PTHR43184:SF12">
    <property type="entry name" value="SUGAR PHOSPHATE EXCHANGER 3"/>
    <property type="match status" value="1"/>
</dbReference>
<feature type="transmembrane region" description="Helical" evidence="11">
    <location>
        <begin position="111"/>
        <end position="135"/>
    </location>
</feature>
<keyword evidence="7 11" id="KW-0472">Membrane</keyword>
<evidence type="ECO:0000256" key="11">
    <source>
        <dbReference type="SAM" id="Phobius"/>
    </source>
</evidence>
<feature type="domain" description="Major facilitator superfamily (MFS) profile" evidence="12">
    <location>
        <begin position="48"/>
        <end position="553"/>
    </location>
</feature>
<feature type="compositionally biased region" description="Low complexity" evidence="10">
    <location>
        <begin position="269"/>
        <end position="290"/>
    </location>
</feature>
<evidence type="ECO:0000256" key="4">
    <source>
        <dbReference type="ARBA" id="ARBA00022597"/>
    </source>
</evidence>
<dbReference type="SUPFAM" id="SSF103473">
    <property type="entry name" value="MFS general substrate transporter"/>
    <property type="match status" value="1"/>
</dbReference>
<accession>U5EYR0</accession>
<dbReference type="InterPro" id="IPR020846">
    <property type="entry name" value="MFS_dom"/>
</dbReference>
<dbReference type="PIRSF" id="PIRSF002808">
    <property type="entry name" value="Hexose_phosphate_transp"/>
    <property type="match status" value="1"/>
</dbReference>
<feature type="transmembrane region" description="Helical" evidence="11">
    <location>
        <begin position="171"/>
        <end position="193"/>
    </location>
</feature>
<evidence type="ECO:0000256" key="6">
    <source>
        <dbReference type="ARBA" id="ARBA00022989"/>
    </source>
</evidence>
<feature type="transmembrane region" description="Helical" evidence="11">
    <location>
        <begin position="406"/>
        <end position="423"/>
    </location>
</feature>
<feature type="transmembrane region" description="Helical" evidence="11">
    <location>
        <begin position="235"/>
        <end position="256"/>
    </location>
</feature>
<evidence type="ECO:0000256" key="9">
    <source>
        <dbReference type="ARBA" id="ARBA00042039"/>
    </source>
</evidence>
<keyword evidence="6 11" id="KW-1133">Transmembrane helix</keyword>
<evidence type="ECO:0000256" key="7">
    <source>
        <dbReference type="ARBA" id="ARBA00023136"/>
    </source>
</evidence>
<dbReference type="InterPro" id="IPR036259">
    <property type="entry name" value="MFS_trans_sf"/>
</dbReference>
<evidence type="ECO:0000256" key="8">
    <source>
        <dbReference type="ARBA" id="ARBA00041091"/>
    </source>
</evidence>
<dbReference type="AlphaFoldDB" id="U5EYR0"/>
<reference evidence="13" key="1">
    <citation type="journal article" date="2014" name="Insect Biochem. Mol. Biol.">
        <title>An insight into the sialome of the frog biting fly, Corethrella appendiculata.</title>
        <authorList>
            <person name="Ribeiro J.M.C."/>
            <person name="Chagas A.C."/>
            <person name="Pham V.M."/>
            <person name="Lounibos L.P."/>
            <person name="Calvo E."/>
        </authorList>
    </citation>
    <scope>NUCLEOTIDE SEQUENCE</scope>
    <source>
        <tissue evidence="13">Salivary glands</tissue>
    </source>
</reference>
<evidence type="ECO:0000259" key="12">
    <source>
        <dbReference type="PROSITE" id="PS50850"/>
    </source>
</evidence>
<dbReference type="InterPro" id="IPR000849">
    <property type="entry name" value="Sugar_P_transporter"/>
</dbReference>
<protein>
    <recommendedName>
        <fullName evidence="8">Sugar phosphate exchanger 3</fullName>
    </recommendedName>
    <alternativeName>
        <fullName evidence="9">Solute carrier family 37 member 3</fullName>
    </alternativeName>
</protein>
<evidence type="ECO:0000256" key="1">
    <source>
        <dbReference type="ARBA" id="ARBA00004141"/>
    </source>
</evidence>
<dbReference type="InterPro" id="IPR011701">
    <property type="entry name" value="MFS"/>
</dbReference>
<proteinExistence type="evidence at transcript level"/>
<comment type="subcellular location">
    <subcellularLocation>
        <location evidence="1">Membrane</location>
        <topology evidence="1">Multi-pass membrane protein</topology>
    </subcellularLocation>
</comment>